<reference evidence="2 3" key="1">
    <citation type="submission" date="2019-05" db="EMBL/GenBank/DDBJ databases">
        <title>Draft genome sequence of Nonomuraea zeae DSM 100528.</title>
        <authorList>
            <person name="Saricaoglu S."/>
            <person name="Isik K."/>
        </authorList>
    </citation>
    <scope>NUCLEOTIDE SEQUENCE [LARGE SCALE GENOMIC DNA]</scope>
    <source>
        <strain evidence="2 3">DSM 100528</strain>
    </source>
</reference>
<dbReference type="Proteomes" id="UP000306628">
    <property type="component" value="Unassembled WGS sequence"/>
</dbReference>
<dbReference type="InterPro" id="IPR006764">
    <property type="entry name" value="SAM_dep_MeTrfase_SAV2177_type"/>
</dbReference>
<keyword evidence="3" id="KW-1185">Reference proteome</keyword>
<dbReference type="EMBL" id="VCKX01000073">
    <property type="protein sequence ID" value="TMR32138.1"/>
    <property type="molecule type" value="Genomic_DNA"/>
</dbReference>
<dbReference type="SUPFAM" id="SSF53335">
    <property type="entry name" value="S-adenosyl-L-methionine-dependent methyltransferases"/>
    <property type="match status" value="1"/>
</dbReference>
<dbReference type="OrthoDB" id="5175904at2"/>
<feature type="compositionally biased region" description="Low complexity" evidence="1">
    <location>
        <begin position="15"/>
        <end position="37"/>
    </location>
</feature>
<name>A0A5S4GGM6_9ACTN</name>
<accession>A0A5S4GGM6</accession>
<dbReference type="InterPro" id="IPR029063">
    <property type="entry name" value="SAM-dependent_MTases_sf"/>
</dbReference>
<protein>
    <submittedName>
        <fullName evidence="2">SAM-dependent methyltransferase</fullName>
    </submittedName>
</protein>
<dbReference type="GO" id="GO:0008168">
    <property type="term" value="F:methyltransferase activity"/>
    <property type="evidence" value="ECO:0007669"/>
    <property type="project" value="UniProtKB-KW"/>
</dbReference>
<dbReference type="AlphaFoldDB" id="A0A5S4GGM6"/>
<sequence>MPAVSLTYQKEPTVPDLGPDFGPDLGPDSGPDNGPGSWADSEQERAPKGVDTTKPSVSRVYDFMLGGKDNYAVDRQVAAMALEVAPDAPEAAQANREFLGRVVRFLAAEAGIRQFIDIGSGLPTQGNVHEIAKSAAEDTRVVYVDHDPIVLVHGRALLAVDDGTTIVEADLRHPAAILDHPEVQRLIDFDQPVGLLMFAILHHLADDEDPAGIAARMVERLPSGSYLAVSHFHNPGLEHPEVSKQAFAAEKIFNETLGTGRWRTREEILAYFDGLELLEPGLVPLPEWRPDSDDRAEPGITYHTFVGAVARKP</sequence>
<dbReference type="Gene3D" id="3.40.50.150">
    <property type="entry name" value="Vaccinia Virus protein VP39"/>
    <property type="match status" value="1"/>
</dbReference>
<dbReference type="PIRSF" id="PIRSF017393">
    <property type="entry name" value="MTase_SAV2177"/>
    <property type="match status" value="1"/>
</dbReference>
<organism evidence="2 3">
    <name type="scientific">Nonomuraea zeae</name>
    <dbReference type="NCBI Taxonomy" id="1642303"/>
    <lineage>
        <taxon>Bacteria</taxon>
        <taxon>Bacillati</taxon>
        <taxon>Actinomycetota</taxon>
        <taxon>Actinomycetes</taxon>
        <taxon>Streptosporangiales</taxon>
        <taxon>Streptosporangiaceae</taxon>
        <taxon>Nonomuraea</taxon>
    </lineage>
</organism>
<feature type="region of interest" description="Disordered" evidence="1">
    <location>
        <begin position="1"/>
        <end position="53"/>
    </location>
</feature>
<proteinExistence type="predicted"/>
<evidence type="ECO:0000256" key="1">
    <source>
        <dbReference type="SAM" id="MobiDB-lite"/>
    </source>
</evidence>
<feature type="compositionally biased region" description="Polar residues" evidence="1">
    <location>
        <begin position="1"/>
        <end position="10"/>
    </location>
</feature>
<dbReference type="Pfam" id="PF04672">
    <property type="entry name" value="Methyltransf_19"/>
    <property type="match status" value="1"/>
</dbReference>
<evidence type="ECO:0000313" key="2">
    <source>
        <dbReference type="EMBL" id="TMR32138.1"/>
    </source>
</evidence>
<keyword evidence="2" id="KW-0808">Transferase</keyword>
<keyword evidence="2" id="KW-0489">Methyltransferase</keyword>
<dbReference type="GO" id="GO:0032259">
    <property type="term" value="P:methylation"/>
    <property type="evidence" value="ECO:0007669"/>
    <property type="project" value="UniProtKB-KW"/>
</dbReference>
<gene>
    <name evidence="2" type="ORF">ETD85_23505</name>
</gene>
<evidence type="ECO:0000313" key="3">
    <source>
        <dbReference type="Proteomes" id="UP000306628"/>
    </source>
</evidence>
<comment type="caution">
    <text evidence="2">The sequence shown here is derived from an EMBL/GenBank/DDBJ whole genome shotgun (WGS) entry which is preliminary data.</text>
</comment>